<evidence type="ECO:0000259" key="6">
    <source>
        <dbReference type="Pfam" id="PF25597"/>
    </source>
</evidence>
<keyword evidence="3" id="KW-0175">Coiled coil</keyword>
<dbReference type="PANTHER" id="PTHR42648">
    <property type="entry name" value="TRANSPOSASE, PUTATIVE-RELATED"/>
    <property type="match status" value="1"/>
</dbReference>
<accession>A0A6L2JC97</accession>
<name>A0A6L2JC97_TANCI</name>
<protein>
    <submittedName>
        <fullName evidence="7">Uncharacterized protein</fullName>
    </submittedName>
</protein>
<dbReference type="GO" id="GO:0046872">
    <property type="term" value="F:metal ion binding"/>
    <property type="evidence" value="ECO:0007669"/>
    <property type="project" value="UniProtKB-KW"/>
</dbReference>
<feature type="coiled-coil region" evidence="3">
    <location>
        <begin position="49"/>
        <end position="76"/>
    </location>
</feature>
<reference evidence="7" key="1">
    <citation type="journal article" date="2019" name="Sci. Rep.">
        <title>Draft genome of Tanacetum cinerariifolium, the natural source of mosquito coil.</title>
        <authorList>
            <person name="Yamashiro T."/>
            <person name="Shiraishi A."/>
            <person name="Satake H."/>
            <person name="Nakayama K."/>
        </authorList>
    </citation>
    <scope>NUCLEOTIDE SEQUENCE</scope>
</reference>
<evidence type="ECO:0000313" key="7">
    <source>
        <dbReference type="EMBL" id="GEU34350.1"/>
    </source>
</evidence>
<dbReference type="PANTHER" id="PTHR42648:SF19">
    <property type="entry name" value="RNA-DIRECTED DNA POLYMERASE"/>
    <property type="match status" value="1"/>
</dbReference>
<dbReference type="InterPro" id="IPR013103">
    <property type="entry name" value="RVT_2"/>
</dbReference>
<keyword evidence="2" id="KW-0378">Hydrolase</keyword>
<dbReference type="InterPro" id="IPR039537">
    <property type="entry name" value="Retrotran_Ty1/copia-like"/>
</dbReference>
<feature type="domain" description="Retroviral polymerase SH3-like" evidence="6">
    <location>
        <begin position="578"/>
        <end position="634"/>
    </location>
</feature>
<feature type="region of interest" description="Disordered" evidence="4">
    <location>
        <begin position="663"/>
        <end position="737"/>
    </location>
</feature>
<dbReference type="GO" id="GO:0016787">
    <property type="term" value="F:hydrolase activity"/>
    <property type="evidence" value="ECO:0007669"/>
    <property type="project" value="UniProtKB-KW"/>
</dbReference>
<comment type="caution">
    <text evidence="7">The sequence shown here is derived from an EMBL/GenBank/DDBJ whole genome shotgun (WGS) entry which is preliminary data.</text>
</comment>
<sequence>MMDYALWEVIANSATLPKTQVVKGVITMMPITSVEDKAQRSLELKFNSTKDAKQLLEAIKNRLEMLNQTFDRIQKLVSQLGLLGEKLSQEDVNQKLLRSLSPEWNTYVDVWRNKADMDTMSMDDLYKNLKVYKPEVIGMSNSNSNTQNMTFMSSINRNTNGVVNTAQAVNTANGVSTASTQVNTAFSTNIDNLSDAVICAFLASQPNSPQLTHEDLEKIHPDDMEKMDLGWKMAMMTMRDRRYDWSDQAEERPNYVLMAFTSSSSNSKKSELMVLGYKTGLKSVEERLEFFKKNEFTYLEDIKVLKVEIQMKDIAIKELRRKLDVAQKEKDGIQLTVDKLKNASKGLNKLIECQIVDNCKKRLGYENYNAVLPPYIGNFMPPKPDLSYTGLDEFVVKPIAENKSSEEKTKADRKNTNALIIEEWVSDDKEKCKNVNTARPKAVVNDVKGNLVNAVKASACWVWKLKTKLIDHVSKHNSASITFKKFDYVGAQARSKHMMENMSYPTDYEEKMEDMLLLEETPKDGKSQENVLLKLAEAVNTACYVQNRVLVVKPHNKTLYELFHGRTPTLSFMRPFGCLVTILNTKYHLGKFDGKVDEGFFIGYSLNSKAFRVFNSRTRILEENLHIRFSESTPNVVSSGPDWLFDIDALTRTMDYEPIIAGTQSNGFAGTQSSQDDGYKPSSDDEKTVDEDPSKENECNDQEKEDNVNPTNNVNTVSSTVNAAGTNKDNELPFDPNMPALEDVSTFDFSNKDEDDDAVDDINNLDITIQVSPTPTIRIHKDHPLDQVLRDLHSTTQTRKMTNNLEEHGFVSTIIKEQTIKTFKTACLLAFYHKKNPKRNKARLVAQGHTQKEGIDYDEVFSPVARIEAIRLFLAYASLKDFMVYQMDLKSAFLYGKIEEEVYLKGQPQLGHWYPKDSLFDLVGYTNSDYARASLDMKFVGLKSLYEVTAVKLVDKCKTGLGYNVVPTPYTRNFMPPKPDLSCLKEFMNESIVSEPTFKKHIVETSEAKASKDKPKVVRKNFGPSLIEDLISDSEDEVELKSKIEKETVKPSLSKIKFVKSKEQVKSPWRTNVKQVLLKSSIVNTARQKFSTTTLLVNIARQVSTTYPKSTVDVARPMSHLLKTAHSTVKRPFDKKTTFTNSNITQKVNTVKSKTVNTARPKAVVNVVMFNIVNVVKALACWVWKPKTKVIDHVSKHNSASITLKKFDYIDAQGISKSVMAWVPKRN</sequence>
<proteinExistence type="predicted"/>
<feature type="coiled-coil region" evidence="3">
    <location>
        <begin position="302"/>
        <end position="343"/>
    </location>
</feature>
<feature type="domain" description="Reverse transcriptase Ty1/copia-type" evidence="5">
    <location>
        <begin position="833"/>
        <end position="907"/>
    </location>
</feature>
<evidence type="ECO:0000256" key="2">
    <source>
        <dbReference type="ARBA" id="ARBA00022801"/>
    </source>
</evidence>
<gene>
    <name evidence="7" type="ORF">Tci_006328</name>
</gene>
<feature type="compositionally biased region" description="Basic and acidic residues" evidence="4">
    <location>
        <begin position="677"/>
        <end position="707"/>
    </location>
</feature>
<dbReference type="Pfam" id="PF14223">
    <property type="entry name" value="Retrotran_gag_2"/>
    <property type="match status" value="1"/>
</dbReference>
<organism evidence="7">
    <name type="scientific">Tanacetum cinerariifolium</name>
    <name type="common">Dalmatian daisy</name>
    <name type="synonym">Chrysanthemum cinerariifolium</name>
    <dbReference type="NCBI Taxonomy" id="118510"/>
    <lineage>
        <taxon>Eukaryota</taxon>
        <taxon>Viridiplantae</taxon>
        <taxon>Streptophyta</taxon>
        <taxon>Embryophyta</taxon>
        <taxon>Tracheophyta</taxon>
        <taxon>Spermatophyta</taxon>
        <taxon>Magnoliopsida</taxon>
        <taxon>eudicotyledons</taxon>
        <taxon>Gunneridae</taxon>
        <taxon>Pentapetalae</taxon>
        <taxon>asterids</taxon>
        <taxon>campanulids</taxon>
        <taxon>Asterales</taxon>
        <taxon>Asteraceae</taxon>
        <taxon>Asteroideae</taxon>
        <taxon>Anthemideae</taxon>
        <taxon>Anthemidinae</taxon>
        <taxon>Tanacetum</taxon>
    </lineage>
</organism>
<keyword evidence="1" id="KW-0479">Metal-binding</keyword>
<evidence type="ECO:0000259" key="5">
    <source>
        <dbReference type="Pfam" id="PF07727"/>
    </source>
</evidence>
<dbReference type="InterPro" id="IPR057670">
    <property type="entry name" value="SH3_retrovirus"/>
</dbReference>
<feature type="compositionally biased region" description="Polar residues" evidence="4">
    <location>
        <begin position="663"/>
        <end position="676"/>
    </location>
</feature>
<feature type="compositionally biased region" description="Low complexity" evidence="4">
    <location>
        <begin position="708"/>
        <end position="722"/>
    </location>
</feature>
<dbReference type="Pfam" id="PF07727">
    <property type="entry name" value="RVT_2"/>
    <property type="match status" value="1"/>
</dbReference>
<evidence type="ECO:0000256" key="4">
    <source>
        <dbReference type="SAM" id="MobiDB-lite"/>
    </source>
</evidence>
<dbReference type="AlphaFoldDB" id="A0A6L2JC97"/>
<evidence type="ECO:0000256" key="3">
    <source>
        <dbReference type="SAM" id="Coils"/>
    </source>
</evidence>
<evidence type="ECO:0000256" key="1">
    <source>
        <dbReference type="ARBA" id="ARBA00022723"/>
    </source>
</evidence>
<dbReference type="Pfam" id="PF25597">
    <property type="entry name" value="SH3_retrovirus"/>
    <property type="match status" value="1"/>
</dbReference>
<dbReference type="EMBL" id="BKCJ010000566">
    <property type="protein sequence ID" value="GEU34350.1"/>
    <property type="molecule type" value="Genomic_DNA"/>
</dbReference>